<dbReference type="PANTHER" id="PTHR46551">
    <property type="entry name" value="SAP DOMAIN-CONTAINING RIBONUCLEOPROTEIN"/>
    <property type="match status" value="1"/>
</dbReference>
<keyword evidence="9" id="KW-1185">Reference proteome</keyword>
<dbReference type="InterPro" id="IPR003034">
    <property type="entry name" value="SAP_dom"/>
</dbReference>
<feature type="compositionally biased region" description="Basic and acidic residues" evidence="3">
    <location>
        <begin position="181"/>
        <end position="220"/>
    </location>
</feature>
<dbReference type="SMART" id="SM00513">
    <property type="entry name" value="SAP"/>
    <property type="match status" value="1"/>
</dbReference>
<dbReference type="PANTHER" id="PTHR46551:SF1">
    <property type="entry name" value="SAP DOMAIN-CONTAINING RIBONUCLEOPROTEIN"/>
    <property type="match status" value="1"/>
</dbReference>
<gene>
    <name evidence="6" type="ORF">BLS_007644</name>
    <name evidence="7" type="ORF">EG327_009470</name>
    <name evidence="5" type="ORF">EG328_005516</name>
</gene>
<dbReference type="EMBL" id="WNWR01000063">
    <property type="protein sequence ID" value="KAE9992305.1"/>
    <property type="molecule type" value="Genomic_DNA"/>
</dbReference>
<evidence type="ECO:0000256" key="2">
    <source>
        <dbReference type="ARBA" id="ARBA00046328"/>
    </source>
</evidence>
<dbReference type="AlphaFoldDB" id="A0A8H3UJ17"/>
<evidence type="ECO:0000313" key="5">
    <source>
        <dbReference type="EMBL" id="KAE9971566.1"/>
    </source>
</evidence>
<evidence type="ECO:0000313" key="7">
    <source>
        <dbReference type="EMBL" id="KAE9992305.1"/>
    </source>
</evidence>
<proteinExistence type="inferred from homology"/>
<dbReference type="GO" id="GO:0005634">
    <property type="term" value="C:nucleus"/>
    <property type="evidence" value="ECO:0007669"/>
    <property type="project" value="TreeGrafter"/>
</dbReference>
<comment type="caution">
    <text evidence="5">The sequence shown here is derived from an EMBL/GenBank/DDBJ whole genome shotgun (WGS) entry which is preliminary data.</text>
</comment>
<keyword evidence="1" id="KW-0597">Phosphoprotein</keyword>
<evidence type="ECO:0000313" key="6">
    <source>
        <dbReference type="EMBL" id="KAE9981272.1"/>
    </source>
</evidence>
<dbReference type="InterPro" id="IPR040746">
    <property type="entry name" value="THO1_MOS11_C"/>
</dbReference>
<evidence type="ECO:0000259" key="4">
    <source>
        <dbReference type="PROSITE" id="PS50800"/>
    </source>
</evidence>
<evidence type="ECO:0000256" key="3">
    <source>
        <dbReference type="SAM" id="MobiDB-lite"/>
    </source>
</evidence>
<dbReference type="EMBL" id="WNWS01000295">
    <property type="protein sequence ID" value="KAE9971566.1"/>
    <property type="molecule type" value="Genomic_DNA"/>
</dbReference>
<dbReference type="Gene3D" id="1.10.720.30">
    <property type="entry name" value="SAP domain"/>
    <property type="match status" value="1"/>
</dbReference>
<feature type="compositionally biased region" description="Basic and acidic residues" evidence="3">
    <location>
        <begin position="15"/>
        <end position="39"/>
    </location>
</feature>
<dbReference type="SUPFAM" id="SSF68906">
    <property type="entry name" value="SAP domain"/>
    <property type="match status" value="1"/>
</dbReference>
<name>A0A8H3UJ17_VENIN</name>
<feature type="compositionally biased region" description="Acidic residues" evidence="3">
    <location>
        <begin position="50"/>
        <end position="60"/>
    </location>
</feature>
<dbReference type="Proteomes" id="UP000447873">
    <property type="component" value="Unassembled WGS sequence"/>
</dbReference>
<sequence length="276" mass="29895">MSDYSKMKNAELEALLKERSLPHTGKKADMVARLQENDKASQSAPAPAANEDEIDWDDDAAPAAETAPPAPAAVESVGEGNNPAAVPNQVPAIDPSTTEDLTIAPPPKTEVVASAETGDAKATEAPAVVEEKKEEVDYSMGLETTDLEAEIAKRKARSAKFGIKEGEEDPEALEAIKKLERAKKFNEQDGAIDKLDGALSDRREKRRRGEGDDRNGDFKRRGGRGGNRNFGGRRDGDRGPRRDGGGDRRRDDRSGGGGWMNESDRRAAEARKTRFN</sequence>
<dbReference type="EMBL" id="WNWQ01000061">
    <property type="protein sequence ID" value="KAE9981272.1"/>
    <property type="molecule type" value="Genomic_DNA"/>
</dbReference>
<feature type="region of interest" description="Disordered" evidence="3">
    <location>
        <begin position="15"/>
        <end position="128"/>
    </location>
</feature>
<feature type="domain" description="SAP" evidence="4">
    <location>
        <begin position="4"/>
        <end position="38"/>
    </location>
</feature>
<feature type="region of interest" description="Disordered" evidence="3">
    <location>
        <begin position="181"/>
        <end position="276"/>
    </location>
</feature>
<evidence type="ECO:0000256" key="1">
    <source>
        <dbReference type="ARBA" id="ARBA00022553"/>
    </source>
</evidence>
<dbReference type="Proteomes" id="UP000433883">
    <property type="component" value="Unassembled WGS sequence"/>
</dbReference>
<feature type="compositionally biased region" description="Basic and acidic residues" evidence="3">
    <location>
        <begin position="232"/>
        <end position="254"/>
    </location>
</feature>
<organism evidence="5 8">
    <name type="scientific">Venturia inaequalis</name>
    <name type="common">Apple scab fungus</name>
    <dbReference type="NCBI Taxonomy" id="5025"/>
    <lineage>
        <taxon>Eukaryota</taxon>
        <taxon>Fungi</taxon>
        <taxon>Dikarya</taxon>
        <taxon>Ascomycota</taxon>
        <taxon>Pezizomycotina</taxon>
        <taxon>Dothideomycetes</taxon>
        <taxon>Pleosporomycetidae</taxon>
        <taxon>Venturiales</taxon>
        <taxon>Venturiaceae</taxon>
        <taxon>Venturia</taxon>
    </lineage>
</organism>
<feature type="compositionally biased region" description="Low complexity" evidence="3">
    <location>
        <begin position="61"/>
        <end position="75"/>
    </location>
</feature>
<protein>
    <recommendedName>
        <fullName evidence="4">SAP domain-containing protein</fullName>
    </recommendedName>
</protein>
<dbReference type="Pfam" id="PF02037">
    <property type="entry name" value="SAP"/>
    <property type="match status" value="1"/>
</dbReference>
<dbReference type="Pfam" id="PF18592">
    <property type="entry name" value="Tho1_MOS11_C"/>
    <property type="match status" value="1"/>
</dbReference>
<evidence type="ECO:0000313" key="9">
    <source>
        <dbReference type="Proteomes" id="UP000490939"/>
    </source>
</evidence>
<accession>A0A8H3UJ17</accession>
<dbReference type="GO" id="GO:0016973">
    <property type="term" value="P:poly(A)+ mRNA export from nucleus"/>
    <property type="evidence" value="ECO:0007669"/>
    <property type="project" value="TreeGrafter"/>
</dbReference>
<feature type="compositionally biased region" description="Basic and acidic residues" evidence="3">
    <location>
        <begin position="262"/>
        <end position="276"/>
    </location>
</feature>
<dbReference type="InterPro" id="IPR052240">
    <property type="entry name" value="SAP_domain_ribonucleoprotein"/>
</dbReference>
<dbReference type="InterPro" id="IPR036361">
    <property type="entry name" value="SAP_dom_sf"/>
</dbReference>
<reference evidence="5 8" key="1">
    <citation type="submission" date="2018-12" db="EMBL/GenBank/DDBJ databases">
        <title>Venturia inaequalis Genome Resource.</title>
        <authorList>
            <person name="Lichtner F.J."/>
        </authorList>
    </citation>
    <scope>NUCLEOTIDE SEQUENCE [LARGE SCALE GENOMIC DNA]</scope>
    <source>
        <strain evidence="5 8">120213</strain>
        <strain evidence="6">Bline_iso_100314</strain>
        <strain evidence="7 9">DMI_063113</strain>
    </source>
</reference>
<dbReference type="OrthoDB" id="445357at2759"/>
<dbReference type="Proteomes" id="UP000490939">
    <property type="component" value="Unassembled WGS sequence"/>
</dbReference>
<comment type="similarity">
    <text evidence="2">Belongs to the SAP domain-containing ribonucleoprotein family.</text>
</comment>
<dbReference type="PROSITE" id="PS50800">
    <property type="entry name" value="SAP"/>
    <property type="match status" value="1"/>
</dbReference>
<evidence type="ECO:0000313" key="8">
    <source>
        <dbReference type="Proteomes" id="UP000447873"/>
    </source>
</evidence>